<sequence length="146" mass="16592">ETAQACRYAHGASLLRRTSDYHQVFSAPRQSTRGSTTGSSSDFTPLAALMHNAQGSGAQHQQHQQLQQQQQQQGWEEAQISRKAETELQEWSASRMKTHLQESGLQQQEQDQRLLLLLWHKQQQAAILSQIAEQQQQLAHLRLQNG</sequence>
<feature type="compositionally biased region" description="Low complexity" evidence="1">
    <location>
        <begin position="59"/>
        <end position="73"/>
    </location>
</feature>
<proteinExistence type="predicted"/>
<evidence type="ECO:0000313" key="3">
    <source>
        <dbReference type="Proteomes" id="UP000626109"/>
    </source>
</evidence>
<dbReference type="Proteomes" id="UP000626109">
    <property type="component" value="Unassembled WGS sequence"/>
</dbReference>
<accession>A0A813J586</accession>
<dbReference type="EMBL" id="CAJNNW010020443">
    <property type="protein sequence ID" value="CAE8666258.1"/>
    <property type="molecule type" value="Genomic_DNA"/>
</dbReference>
<feature type="region of interest" description="Disordered" evidence="1">
    <location>
        <begin position="52"/>
        <end position="95"/>
    </location>
</feature>
<dbReference type="AlphaFoldDB" id="A0A813J586"/>
<evidence type="ECO:0000256" key="1">
    <source>
        <dbReference type="SAM" id="MobiDB-lite"/>
    </source>
</evidence>
<organism evidence="2 3">
    <name type="scientific">Polarella glacialis</name>
    <name type="common">Dinoflagellate</name>
    <dbReference type="NCBI Taxonomy" id="89957"/>
    <lineage>
        <taxon>Eukaryota</taxon>
        <taxon>Sar</taxon>
        <taxon>Alveolata</taxon>
        <taxon>Dinophyceae</taxon>
        <taxon>Suessiales</taxon>
        <taxon>Suessiaceae</taxon>
        <taxon>Polarella</taxon>
    </lineage>
</organism>
<reference evidence="2" key="1">
    <citation type="submission" date="2021-02" db="EMBL/GenBank/DDBJ databases">
        <authorList>
            <person name="Dougan E. K."/>
            <person name="Rhodes N."/>
            <person name="Thang M."/>
            <person name="Chan C."/>
        </authorList>
    </citation>
    <scope>NUCLEOTIDE SEQUENCE</scope>
</reference>
<feature type="non-terminal residue" evidence="2">
    <location>
        <position position="1"/>
    </location>
</feature>
<feature type="non-terminal residue" evidence="2">
    <location>
        <position position="146"/>
    </location>
</feature>
<comment type="caution">
    <text evidence="2">The sequence shown here is derived from an EMBL/GenBank/DDBJ whole genome shotgun (WGS) entry which is preliminary data.</text>
</comment>
<evidence type="ECO:0000313" key="2">
    <source>
        <dbReference type="EMBL" id="CAE8666258.1"/>
    </source>
</evidence>
<protein>
    <submittedName>
        <fullName evidence="2">Uncharacterized protein</fullName>
    </submittedName>
</protein>
<name>A0A813J586_POLGL</name>
<gene>
    <name evidence="2" type="ORF">PGLA2088_LOCUS16205</name>
</gene>